<dbReference type="RefSeq" id="XP_001011392.1">
    <property type="nucleotide sequence ID" value="XM_001011392.1"/>
</dbReference>
<dbReference type="InterPro" id="IPR011992">
    <property type="entry name" value="EF-hand-dom_pair"/>
</dbReference>
<evidence type="ECO:0000313" key="5">
    <source>
        <dbReference type="EMBL" id="EAR91147.1"/>
    </source>
</evidence>
<dbReference type="Pfam" id="PF13499">
    <property type="entry name" value="EF-hand_7"/>
    <property type="match status" value="1"/>
</dbReference>
<dbReference type="HOGENOM" id="CLU_1491958_0_0_1"/>
<evidence type="ECO:0000313" key="6">
    <source>
        <dbReference type="Proteomes" id="UP000009168"/>
    </source>
</evidence>
<protein>
    <submittedName>
        <fullName evidence="5">EF-hand protein</fullName>
    </submittedName>
</protein>
<dbReference type="GeneID" id="7843353"/>
<dbReference type="CDD" id="cd00051">
    <property type="entry name" value="EFh"/>
    <property type="match status" value="1"/>
</dbReference>
<dbReference type="InParanoid" id="Q230Z2"/>
<keyword evidence="1" id="KW-0106">Calcium</keyword>
<keyword evidence="6" id="KW-1185">Reference proteome</keyword>
<sequence>MIKAKQLVLVAILILSVFLNGCNSQVEEELVQKQQEAQQQGQSSGEQGDQQKYKLEIGDEEVFLSKEEYNELMTFFKNYDTNGDGYVDREEFIVMGRSVDSSISFSSSSDQEISDLISMVDFNQDGLLSFPEFISLGFLYDDQETQGDDGLDGILNGDYEEEGQYSGNINDQQGQFIPDDL</sequence>
<dbReference type="InterPro" id="IPR018247">
    <property type="entry name" value="EF_Hand_1_Ca_BS"/>
</dbReference>
<dbReference type="SMART" id="SM00054">
    <property type="entry name" value="EFh"/>
    <property type="match status" value="2"/>
</dbReference>
<feature type="chain" id="PRO_5004201467" evidence="3">
    <location>
        <begin position="25"/>
        <end position="181"/>
    </location>
</feature>
<dbReference type="InterPro" id="IPR002048">
    <property type="entry name" value="EF_hand_dom"/>
</dbReference>
<evidence type="ECO:0000256" key="1">
    <source>
        <dbReference type="ARBA" id="ARBA00022837"/>
    </source>
</evidence>
<name>Q230Z2_TETTS</name>
<dbReference type="Gene3D" id="1.10.238.10">
    <property type="entry name" value="EF-hand"/>
    <property type="match status" value="1"/>
</dbReference>
<dbReference type="Proteomes" id="UP000009168">
    <property type="component" value="Unassembled WGS sequence"/>
</dbReference>
<keyword evidence="3" id="KW-0732">Signal</keyword>
<evidence type="ECO:0000259" key="4">
    <source>
        <dbReference type="PROSITE" id="PS50222"/>
    </source>
</evidence>
<organism evidence="5 6">
    <name type="scientific">Tetrahymena thermophila (strain SB210)</name>
    <dbReference type="NCBI Taxonomy" id="312017"/>
    <lineage>
        <taxon>Eukaryota</taxon>
        <taxon>Sar</taxon>
        <taxon>Alveolata</taxon>
        <taxon>Ciliophora</taxon>
        <taxon>Intramacronucleata</taxon>
        <taxon>Oligohymenophorea</taxon>
        <taxon>Hymenostomatida</taxon>
        <taxon>Tetrahymenina</taxon>
        <taxon>Tetrahymenidae</taxon>
        <taxon>Tetrahymena</taxon>
    </lineage>
</organism>
<feature type="domain" description="EF-hand" evidence="4">
    <location>
        <begin position="67"/>
        <end position="102"/>
    </location>
</feature>
<dbReference type="PROSITE" id="PS00018">
    <property type="entry name" value="EF_HAND_1"/>
    <property type="match status" value="2"/>
</dbReference>
<feature type="region of interest" description="Disordered" evidence="2">
    <location>
        <begin position="153"/>
        <end position="181"/>
    </location>
</feature>
<dbReference type="SUPFAM" id="SSF47473">
    <property type="entry name" value="EF-hand"/>
    <property type="match status" value="1"/>
</dbReference>
<feature type="domain" description="EF-hand" evidence="4">
    <location>
        <begin position="108"/>
        <end position="143"/>
    </location>
</feature>
<reference evidence="6" key="1">
    <citation type="journal article" date="2006" name="PLoS Biol.">
        <title>Macronuclear genome sequence of the ciliate Tetrahymena thermophila, a model eukaryote.</title>
        <authorList>
            <person name="Eisen J.A."/>
            <person name="Coyne R.S."/>
            <person name="Wu M."/>
            <person name="Wu D."/>
            <person name="Thiagarajan M."/>
            <person name="Wortman J.R."/>
            <person name="Badger J.H."/>
            <person name="Ren Q."/>
            <person name="Amedeo P."/>
            <person name="Jones K.M."/>
            <person name="Tallon L.J."/>
            <person name="Delcher A.L."/>
            <person name="Salzberg S.L."/>
            <person name="Silva J.C."/>
            <person name="Haas B.J."/>
            <person name="Majoros W.H."/>
            <person name="Farzad M."/>
            <person name="Carlton J.M."/>
            <person name="Smith R.K. Jr."/>
            <person name="Garg J."/>
            <person name="Pearlman R.E."/>
            <person name="Karrer K.M."/>
            <person name="Sun L."/>
            <person name="Manning G."/>
            <person name="Elde N.C."/>
            <person name="Turkewitz A.P."/>
            <person name="Asai D.J."/>
            <person name="Wilkes D.E."/>
            <person name="Wang Y."/>
            <person name="Cai H."/>
            <person name="Collins K."/>
            <person name="Stewart B.A."/>
            <person name="Lee S.R."/>
            <person name="Wilamowska K."/>
            <person name="Weinberg Z."/>
            <person name="Ruzzo W.L."/>
            <person name="Wloga D."/>
            <person name="Gaertig J."/>
            <person name="Frankel J."/>
            <person name="Tsao C.-C."/>
            <person name="Gorovsky M.A."/>
            <person name="Keeling P.J."/>
            <person name="Waller R.F."/>
            <person name="Patron N.J."/>
            <person name="Cherry J.M."/>
            <person name="Stover N.A."/>
            <person name="Krieger C.J."/>
            <person name="del Toro C."/>
            <person name="Ryder H.F."/>
            <person name="Williamson S.C."/>
            <person name="Barbeau R.A."/>
            <person name="Hamilton E.P."/>
            <person name="Orias E."/>
        </authorList>
    </citation>
    <scope>NUCLEOTIDE SEQUENCE [LARGE SCALE GENOMIC DNA]</scope>
    <source>
        <strain evidence="6">SB210</strain>
    </source>
</reference>
<dbReference type="STRING" id="312017.Q230Z2"/>
<proteinExistence type="predicted"/>
<dbReference type="AlphaFoldDB" id="Q230Z2"/>
<dbReference type="GO" id="GO:0005509">
    <property type="term" value="F:calcium ion binding"/>
    <property type="evidence" value="ECO:0007669"/>
    <property type="project" value="InterPro"/>
</dbReference>
<feature type="signal peptide" evidence="3">
    <location>
        <begin position="1"/>
        <end position="24"/>
    </location>
</feature>
<dbReference type="PROSITE" id="PS50222">
    <property type="entry name" value="EF_HAND_2"/>
    <property type="match status" value="2"/>
</dbReference>
<dbReference type="EMBL" id="GG662532">
    <property type="protein sequence ID" value="EAR91147.1"/>
    <property type="molecule type" value="Genomic_DNA"/>
</dbReference>
<dbReference type="KEGG" id="tet:TTHERM_00433670"/>
<evidence type="ECO:0000256" key="3">
    <source>
        <dbReference type="SAM" id="SignalP"/>
    </source>
</evidence>
<accession>Q230Z2</accession>
<gene>
    <name evidence="5" type="ORF">TTHERM_00433670</name>
</gene>
<evidence type="ECO:0000256" key="2">
    <source>
        <dbReference type="SAM" id="MobiDB-lite"/>
    </source>
</evidence>
<feature type="compositionally biased region" description="Polar residues" evidence="2">
    <location>
        <begin position="165"/>
        <end position="175"/>
    </location>
</feature>